<gene>
    <name evidence="4 5" type="primary">rpl19</name>
</gene>
<dbReference type="Pfam" id="PF01245">
    <property type="entry name" value="Ribosomal_L19"/>
    <property type="match status" value="1"/>
</dbReference>
<dbReference type="RefSeq" id="YP_002600852.1">
    <property type="nucleotide sequence ID" value="NC_012097.1"/>
</dbReference>
<keyword evidence="3 4" id="KW-0687">Ribonucleoprotein</keyword>
<dbReference type="NCBIfam" id="TIGR01024">
    <property type="entry name" value="rplS_bact"/>
    <property type="match status" value="1"/>
</dbReference>
<dbReference type="PROSITE" id="PS01015">
    <property type="entry name" value="RIBOSOMAL_L19"/>
    <property type="match status" value="1"/>
</dbReference>
<reference evidence="5" key="1">
    <citation type="journal article" date="2009" name="Mol. Biol. Evol.">
        <title>The chloroplast genomes of the green algae Pyramimonas, Monomastix, and Pycnococcus shed new light on the evolutionary history of prasinophytes and the origin of the secondary chloroplasts of euglenids.</title>
        <authorList>
            <person name="Turmel M."/>
            <person name="Gagnon M.C."/>
            <person name="O'Kelly C.J."/>
            <person name="Otis C."/>
            <person name="Lemieux C."/>
        </authorList>
    </citation>
    <scope>NUCLEOTIDE SEQUENCE</scope>
    <source>
        <strain evidence="5">CCMP 1203</strain>
    </source>
</reference>
<geneLocation type="chloroplast" evidence="5"/>
<dbReference type="InterPro" id="IPR001857">
    <property type="entry name" value="Ribosomal_bL19"/>
</dbReference>
<evidence type="ECO:0000313" key="5">
    <source>
        <dbReference type="EMBL" id="ACK36826.1"/>
    </source>
</evidence>
<evidence type="ECO:0000256" key="1">
    <source>
        <dbReference type="ARBA" id="ARBA00005781"/>
    </source>
</evidence>
<dbReference type="PANTHER" id="PTHR15680">
    <property type="entry name" value="RIBOSOMAL PROTEIN L19"/>
    <property type="match status" value="1"/>
</dbReference>
<dbReference type="Gene3D" id="2.30.30.790">
    <property type="match status" value="1"/>
</dbReference>
<dbReference type="PIRSF" id="PIRSF002191">
    <property type="entry name" value="Ribosomal_L19"/>
    <property type="match status" value="1"/>
</dbReference>
<dbReference type="PANTHER" id="PTHR15680:SF9">
    <property type="entry name" value="LARGE RIBOSOMAL SUBUNIT PROTEIN BL19M"/>
    <property type="match status" value="1"/>
</dbReference>
<dbReference type="GeneID" id="7498344"/>
<dbReference type="InterPro" id="IPR018257">
    <property type="entry name" value="Ribosomal_bL19_CS"/>
</dbReference>
<proteinExistence type="inferred from homology"/>
<dbReference type="GO" id="GO:0003735">
    <property type="term" value="F:structural constituent of ribosome"/>
    <property type="evidence" value="ECO:0007669"/>
    <property type="project" value="InterPro"/>
</dbReference>
<dbReference type="InterPro" id="IPR038657">
    <property type="entry name" value="Ribosomal_bL19_sf"/>
</dbReference>
<evidence type="ECO:0000256" key="2">
    <source>
        <dbReference type="ARBA" id="ARBA00022980"/>
    </source>
</evidence>
<dbReference type="GO" id="GO:1990904">
    <property type="term" value="C:ribonucleoprotein complex"/>
    <property type="evidence" value="ECO:0007669"/>
    <property type="project" value="UniProtKB-KW"/>
</dbReference>
<dbReference type="GO" id="GO:0005840">
    <property type="term" value="C:ribosome"/>
    <property type="evidence" value="ECO:0007669"/>
    <property type="project" value="UniProtKB-KW"/>
</dbReference>
<keyword evidence="2 4" id="KW-0689">Ribosomal protein</keyword>
<comment type="similarity">
    <text evidence="1 4">Belongs to the bacterial ribosomal protein bL19 family.</text>
</comment>
<keyword evidence="5" id="KW-0934">Plastid</keyword>
<evidence type="ECO:0000256" key="3">
    <source>
        <dbReference type="ARBA" id="ARBA00023274"/>
    </source>
</evidence>
<protein>
    <recommendedName>
        <fullName evidence="4">Large ribosomal subunit protein bL19c</fullName>
    </recommendedName>
</protein>
<organism evidence="5">
    <name type="scientific">Pycnococcus provasolii</name>
    <dbReference type="NCBI Taxonomy" id="41880"/>
    <lineage>
        <taxon>Eukaryota</taxon>
        <taxon>Viridiplantae</taxon>
        <taxon>Chlorophyta</taxon>
        <taxon>Pseudoscourfieldiophyceae</taxon>
        <taxon>Pseudoscourfieldiales</taxon>
        <taxon>Pycnococcaceae</taxon>
        <taxon>Pycnococcus</taxon>
    </lineage>
</organism>
<dbReference type="GO" id="GO:0006412">
    <property type="term" value="P:translation"/>
    <property type="evidence" value="ECO:0007669"/>
    <property type="project" value="UniProtKB-UniRule"/>
</dbReference>
<dbReference type="GO" id="GO:0009507">
    <property type="term" value="C:chloroplast"/>
    <property type="evidence" value="ECO:0007669"/>
    <property type="project" value="UniProtKB-SubCell"/>
</dbReference>
<keyword evidence="5" id="KW-0150">Chloroplast</keyword>
<dbReference type="HAMAP" id="MF_00402">
    <property type="entry name" value="Ribosomal_bL19"/>
    <property type="match status" value="1"/>
</dbReference>
<accession>C0JWW7</accession>
<dbReference type="EMBL" id="FJ493498">
    <property type="protein sequence ID" value="ACK36826.1"/>
    <property type="molecule type" value="Genomic_DNA"/>
</dbReference>
<sequence length="127" mass="14290">MKLDRFVKLAERSNVDVQSLPRVGVGDMVKVGILIREGNKERVQNYQGTVIGCKSRGLQDRIIVRKTFQGIGIERTILLRSPRTASLEIVSRGKVRRAKLYYLRDRAGKSARVTTRPTAKVPRGSQV</sequence>
<dbReference type="SUPFAM" id="SSF50104">
    <property type="entry name" value="Translation proteins SH3-like domain"/>
    <property type="match status" value="1"/>
</dbReference>
<comment type="subcellular location">
    <subcellularLocation>
        <location evidence="4">Plastid</location>
        <location evidence="4">Chloroplast</location>
    </subcellularLocation>
</comment>
<dbReference type="AlphaFoldDB" id="C0JWW7"/>
<dbReference type="PRINTS" id="PR00061">
    <property type="entry name" value="RIBOSOMALL19"/>
</dbReference>
<name>C0JWW7_9CHLO</name>
<dbReference type="InterPro" id="IPR008991">
    <property type="entry name" value="Translation_prot_SH3-like_sf"/>
</dbReference>
<evidence type="ECO:0000256" key="4">
    <source>
        <dbReference type="HAMAP-Rule" id="MF_00402"/>
    </source>
</evidence>